<evidence type="ECO:0000313" key="2">
    <source>
        <dbReference type="Proteomes" id="UP000434639"/>
    </source>
</evidence>
<organism evidence="1 2">
    <name type="scientific">Metabacillus mangrovi</name>
    <dbReference type="NCBI Taxonomy" id="1491830"/>
    <lineage>
        <taxon>Bacteria</taxon>
        <taxon>Bacillati</taxon>
        <taxon>Bacillota</taxon>
        <taxon>Bacilli</taxon>
        <taxon>Bacillales</taxon>
        <taxon>Bacillaceae</taxon>
        <taxon>Metabacillus</taxon>
    </lineage>
</organism>
<protein>
    <submittedName>
        <fullName evidence="1">Uncharacterized protein</fullName>
    </submittedName>
</protein>
<evidence type="ECO:0000313" key="1">
    <source>
        <dbReference type="EMBL" id="MTH55431.1"/>
    </source>
</evidence>
<dbReference type="AlphaFoldDB" id="A0A7X2SAG2"/>
<reference evidence="1 2" key="1">
    <citation type="journal article" date="2017" name="Int. J. Syst. Evol. Microbiol.">
        <title>Bacillus mangrovi sp. nov., isolated from a sediment sample from a mangrove forest.</title>
        <authorList>
            <person name="Gupta V."/>
            <person name="Singh P.K."/>
            <person name="Korpole S."/>
            <person name="Tanuku N.R.S."/>
            <person name="Pinnaka A.K."/>
        </authorList>
    </citation>
    <scope>NUCLEOTIDE SEQUENCE [LARGE SCALE GENOMIC DNA]</scope>
    <source>
        <strain evidence="1 2">KCTC 33872</strain>
    </source>
</reference>
<comment type="caution">
    <text evidence="1">The sequence shown here is derived from an EMBL/GenBank/DDBJ whole genome shotgun (WGS) entry which is preliminary data.</text>
</comment>
<name>A0A7X2SAG2_9BACI</name>
<proteinExistence type="predicted"/>
<keyword evidence="2" id="KW-1185">Reference proteome</keyword>
<sequence>MALSKNKPVRNPNRRPMCVEDMGFAVSADNKRVLKMLEELERKEKGPNKRPSS</sequence>
<gene>
    <name evidence="1" type="ORF">GKZ89_18730</name>
</gene>
<dbReference type="RefSeq" id="WP_155113929.1">
    <property type="nucleotide sequence ID" value="NZ_WMIB01000029.1"/>
</dbReference>
<accession>A0A7X2SAG2</accession>
<dbReference type="Proteomes" id="UP000434639">
    <property type="component" value="Unassembled WGS sequence"/>
</dbReference>
<dbReference type="EMBL" id="WMIB01000029">
    <property type="protein sequence ID" value="MTH55431.1"/>
    <property type="molecule type" value="Genomic_DNA"/>
</dbReference>